<sequence>MSRSKRKTSEDWLIGHGSDQSLAIGNKLPLKRNVMKRFSHIRQTFTSEKKFPKVRDIFLVVYEELSNIWDRSGIPMKPIKDCLDYLVKIHDMWSQLSKIPTSRRSTENAVLRIKQFQDSLNVLCDFSPSNVFELLRSSRNPHWMEDYGFLLGQQKFPQVGSLGSFDRKNATRVTRKQMRSFSENLSSNIETPQLIDFSEESSTDDDDTSEDYQPNLTPIRPKSVTLEIPTKNLMKITGQVADSRNLSIRDYLVVQAQIVNAGGGNIDQISMSISTTWRQRNANRKEIAVGIQSSFIIPKKVVVHYDSKLIKYLSGLSDERISILISGAPELKSPKLLGIPIMPNSTGSSQHDAVVNLLKEWKAIDNVIGLVFDTTASNTGRIKGSATAIQKTMGRSLLWLACRHHIYEIHVKHVSEAIVGKRNSPCEGIFKRFQKEWVNLDQSIAGLCLFDYELHQAFKNEAEAVLEWGSNCLKKNSFPREDYRELLELIVFYLGGEVPRTFRLRKPGANHHARFMASSIYFLKIELMSERFPLTDVESNQVKRMAVFIALFHGEYFLKSRLPTIAPATDLKYYSSMLRYKEHDEKSADAAIKSINNHLWYLTQELVVLAIFDKNLPPSLRQKMVENLLLIPRLTNFVPEKPKFPKIDILTVNNPDFLISLLGPRSWLLFNVIIEGDLELDWMLSDVFKWPSTAGYQKMFMFIKSMEVVNDSAERGVKLISDFKDVTRDIEQQHYLLQVVEAHRQKLNSLKKTDLINL</sequence>
<name>A0A8J2S378_9CRUS</name>
<organism evidence="2 3">
    <name type="scientific">Daphnia galeata</name>
    <dbReference type="NCBI Taxonomy" id="27404"/>
    <lineage>
        <taxon>Eukaryota</taxon>
        <taxon>Metazoa</taxon>
        <taxon>Ecdysozoa</taxon>
        <taxon>Arthropoda</taxon>
        <taxon>Crustacea</taxon>
        <taxon>Branchiopoda</taxon>
        <taxon>Diplostraca</taxon>
        <taxon>Cladocera</taxon>
        <taxon>Anomopoda</taxon>
        <taxon>Daphniidae</taxon>
        <taxon>Daphnia</taxon>
    </lineage>
</organism>
<gene>
    <name evidence="2" type="ORF">DGAL_LOCUS15734</name>
</gene>
<proteinExistence type="predicted"/>
<evidence type="ECO:0008006" key="4">
    <source>
        <dbReference type="Google" id="ProtNLM"/>
    </source>
</evidence>
<keyword evidence="3" id="KW-1185">Reference proteome</keyword>
<dbReference type="EMBL" id="CAKKLH010000321">
    <property type="protein sequence ID" value="CAH0112027.1"/>
    <property type="molecule type" value="Genomic_DNA"/>
</dbReference>
<reference evidence="2" key="1">
    <citation type="submission" date="2021-11" db="EMBL/GenBank/DDBJ databases">
        <authorList>
            <person name="Schell T."/>
        </authorList>
    </citation>
    <scope>NUCLEOTIDE SEQUENCE</scope>
    <source>
        <strain evidence="2">M5</strain>
    </source>
</reference>
<dbReference type="PANTHER" id="PTHR46113:SF1">
    <property type="entry name" value="PEPTIDASE M17 LEUCYL AMINOPEPTIDASE N-TERMINAL DOMAIN-CONTAINING PROTEIN"/>
    <property type="match status" value="1"/>
</dbReference>
<dbReference type="AlphaFoldDB" id="A0A8J2S378"/>
<accession>A0A8J2S378</accession>
<dbReference type="OrthoDB" id="6376573at2759"/>
<evidence type="ECO:0000256" key="1">
    <source>
        <dbReference type="SAM" id="MobiDB-lite"/>
    </source>
</evidence>
<evidence type="ECO:0000313" key="2">
    <source>
        <dbReference type="EMBL" id="CAH0112027.1"/>
    </source>
</evidence>
<comment type="caution">
    <text evidence="2">The sequence shown here is derived from an EMBL/GenBank/DDBJ whole genome shotgun (WGS) entry which is preliminary data.</text>
</comment>
<feature type="region of interest" description="Disordered" evidence="1">
    <location>
        <begin position="192"/>
        <end position="218"/>
    </location>
</feature>
<feature type="compositionally biased region" description="Acidic residues" evidence="1">
    <location>
        <begin position="197"/>
        <end position="210"/>
    </location>
</feature>
<evidence type="ECO:0000313" key="3">
    <source>
        <dbReference type="Proteomes" id="UP000789390"/>
    </source>
</evidence>
<dbReference type="PANTHER" id="PTHR46113">
    <property type="entry name" value="SNAC DOMAIN-CONTAINING PROTEIN"/>
    <property type="match status" value="1"/>
</dbReference>
<protein>
    <recommendedName>
        <fullName evidence="4">Cc8K15.2-like protein</fullName>
    </recommendedName>
</protein>
<dbReference type="Proteomes" id="UP000789390">
    <property type="component" value="Unassembled WGS sequence"/>
</dbReference>